<sequence length="267" mass="29957">MFKKLLASMGAGSAQVDTRLVNDRVVPGGTLRGEVHITGGAVPQEIEEVSLFLMTQVEVESGDSEYRQNFVISRAPLARDFRVGENERLSIPFEMYVHLETPVTALSSQDWSSSKLSYTHSRPHHGRGAKVWLDTGLEIDNGVDSTDRDALIVEPTPPMQRILSALEELGFRMVSADVEKGTLRGKGFQSTAGFYQEIEFRPQHGSYARRINELELSFVPRVQDTGVLIEVDRRFSSRDSYRSLLMNHGNFERVDWVRELSALLGSI</sequence>
<organism evidence="1 2">
    <name type="scientific">Archangium minus</name>
    <dbReference type="NCBI Taxonomy" id="83450"/>
    <lineage>
        <taxon>Bacteria</taxon>
        <taxon>Pseudomonadati</taxon>
        <taxon>Myxococcota</taxon>
        <taxon>Myxococcia</taxon>
        <taxon>Myxococcales</taxon>
        <taxon>Cystobacterineae</taxon>
        <taxon>Archangiaceae</taxon>
        <taxon>Archangium</taxon>
    </lineage>
</organism>
<dbReference type="PANTHER" id="PTHR40053">
    <property type="entry name" value="SPORULATION-CONTROL PROTEIN SPO0M"/>
    <property type="match status" value="1"/>
</dbReference>
<dbReference type="PANTHER" id="PTHR40053:SF1">
    <property type="entry name" value="SPORULATION-CONTROL PROTEIN SPO0M"/>
    <property type="match status" value="1"/>
</dbReference>
<dbReference type="Proteomes" id="UP001611383">
    <property type="component" value="Chromosome"/>
</dbReference>
<evidence type="ECO:0000313" key="1">
    <source>
        <dbReference type="EMBL" id="WNG43428.1"/>
    </source>
</evidence>
<protein>
    <submittedName>
        <fullName evidence="1">Sporulation protein</fullName>
    </submittedName>
</protein>
<dbReference type="RefSeq" id="WP_395814324.1">
    <property type="nucleotide sequence ID" value="NZ_CP043494.1"/>
</dbReference>
<evidence type="ECO:0000313" key="2">
    <source>
        <dbReference type="Proteomes" id="UP001611383"/>
    </source>
</evidence>
<accession>A0ABY9WII8</accession>
<keyword evidence="2" id="KW-1185">Reference proteome</keyword>
<dbReference type="Pfam" id="PF07070">
    <property type="entry name" value="Spo0M"/>
    <property type="match status" value="1"/>
</dbReference>
<dbReference type="InterPro" id="IPR009776">
    <property type="entry name" value="Spore_0_M"/>
</dbReference>
<dbReference type="EMBL" id="CP043494">
    <property type="protein sequence ID" value="WNG43428.1"/>
    <property type="molecule type" value="Genomic_DNA"/>
</dbReference>
<gene>
    <name evidence="1" type="ORF">F0U60_04440</name>
</gene>
<proteinExistence type="predicted"/>
<name>A0ABY9WII8_9BACT</name>
<reference evidence="1 2" key="1">
    <citation type="submission" date="2019-08" db="EMBL/GenBank/DDBJ databases">
        <title>Archangium and Cystobacter genomes.</title>
        <authorList>
            <person name="Chen I.-C.K."/>
            <person name="Wielgoss S."/>
        </authorList>
    </citation>
    <scope>NUCLEOTIDE SEQUENCE [LARGE SCALE GENOMIC DNA]</scope>
    <source>
        <strain evidence="1 2">Cbm 6</strain>
    </source>
</reference>